<proteinExistence type="inferred from homology"/>
<dbReference type="CDD" id="cd06261">
    <property type="entry name" value="TM_PBP2"/>
    <property type="match status" value="1"/>
</dbReference>
<feature type="transmembrane region" description="Helical" evidence="9">
    <location>
        <begin position="40"/>
        <end position="59"/>
    </location>
</feature>
<protein>
    <submittedName>
        <fullName evidence="11">Arginine transport system permease protein ArtQ</fullName>
    </submittedName>
</protein>
<comment type="caution">
    <text evidence="11">The sequence shown here is derived from an EMBL/GenBank/DDBJ whole genome shotgun (WGS) entry which is preliminary data.</text>
</comment>
<dbReference type="InterPro" id="IPR001638">
    <property type="entry name" value="Solute-binding_3/MltF_N"/>
</dbReference>
<evidence type="ECO:0000259" key="10">
    <source>
        <dbReference type="PROSITE" id="PS50928"/>
    </source>
</evidence>
<feature type="transmembrane region" description="Helical" evidence="9">
    <location>
        <begin position="383"/>
        <end position="404"/>
    </location>
</feature>
<feature type="transmembrane region" description="Helical" evidence="9">
    <location>
        <begin position="484"/>
        <end position="506"/>
    </location>
</feature>
<gene>
    <name evidence="11" type="primary">artQ</name>
    <name evidence="11" type="ORF">E5S67_04428</name>
</gene>
<organism evidence="11 12">
    <name type="scientific">Microcoleus asticus IPMA8</name>
    <dbReference type="NCBI Taxonomy" id="2563858"/>
    <lineage>
        <taxon>Bacteria</taxon>
        <taxon>Bacillati</taxon>
        <taxon>Cyanobacteriota</taxon>
        <taxon>Cyanophyceae</taxon>
        <taxon>Oscillatoriophycideae</taxon>
        <taxon>Oscillatoriales</taxon>
        <taxon>Microcoleaceae</taxon>
        <taxon>Microcoleus</taxon>
        <taxon>Microcoleus asticus</taxon>
    </lineage>
</organism>
<dbReference type="Pfam" id="PF00497">
    <property type="entry name" value="SBP_bac_3"/>
    <property type="match status" value="1"/>
</dbReference>
<keyword evidence="4" id="KW-1003">Cell membrane</keyword>
<dbReference type="InterPro" id="IPR010065">
    <property type="entry name" value="AA_ABC_transptr_permease_3TM"/>
</dbReference>
<evidence type="ECO:0000256" key="6">
    <source>
        <dbReference type="ARBA" id="ARBA00022970"/>
    </source>
</evidence>
<dbReference type="Gene3D" id="1.10.3720.10">
    <property type="entry name" value="MetI-like"/>
    <property type="match status" value="1"/>
</dbReference>
<keyword evidence="3 9" id="KW-0813">Transport</keyword>
<dbReference type="Gene3D" id="3.40.190.10">
    <property type="entry name" value="Periplasmic binding protein-like II"/>
    <property type="match status" value="2"/>
</dbReference>
<dbReference type="SMART" id="SM00062">
    <property type="entry name" value="PBPb"/>
    <property type="match status" value="1"/>
</dbReference>
<dbReference type="PANTHER" id="PTHR30614">
    <property type="entry name" value="MEMBRANE COMPONENT OF AMINO ACID ABC TRANSPORTER"/>
    <property type="match status" value="1"/>
</dbReference>
<reference evidence="11 12" key="1">
    <citation type="journal article" date="2020" name="Sci. Rep.">
        <title>A novel cyanobacterial geosmin producer, revising GeoA distribution and dispersion patterns in Bacteria.</title>
        <authorList>
            <person name="Churro C."/>
            <person name="Semedo-Aguiar A.P."/>
            <person name="Silva A.D."/>
            <person name="Pereira-Leal J.B."/>
            <person name="Leite R.B."/>
        </authorList>
    </citation>
    <scope>NUCLEOTIDE SEQUENCE [LARGE SCALE GENOMIC DNA]</scope>
    <source>
        <strain evidence="11 12">IPMA8</strain>
    </source>
</reference>
<dbReference type="Proteomes" id="UP000702425">
    <property type="component" value="Unassembled WGS sequence"/>
</dbReference>
<dbReference type="InterPro" id="IPR043429">
    <property type="entry name" value="ArtM/GltK/GlnP/TcyL/YhdX-like"/>
</dbReference>
<accession>A0ABX2D3B8</accession>
<comment type="subcellular location">
    <subcellularLocation>
        <location evidence="1 9">Cell membrane</location>
        <topology evidence="1 9">Multi-pass membrane protein</topology>
    </subcellularLocation>
</comment>
<keyword evidence="8 9" id="KW-0472">Membrane</keyword>
<comment type="similarity">
    <text evidence="2">Belongs to the binding-protein-dependent transport system permease family. HisMQ subfamily.</text>
</comment>
<evidence type="ECO:0000256" key="7">
    <source>
        <dbReference type="ARBA" id="ARBA00022989"/>
    </source>
</evidence>
<evidence type="ECO:0000256" key="3">
    <source>
        <dbReference type="ARBA" id="ARBA00022448"/>
    </source>
</evidence>
<evidence type="ECO:0000313" key="12">
    <source>
        <dbReference type="Proteomes" id="UP000702425"/>
    </source>
</evidence>
<dbReference type="InterPro" id="IPR035906">
    <property type="entry name" value="MetI-like_sf"/>
</dbReference>
<dbReference type="EMBL" id="SRRZ01000093">
    <property type="protein sequence ID" value="NQE36663.1"/>
    <property type="molecule type" value="Genomic_DNA"/>
</dbReference>
<dbReference type="InterPro" id="IPR001320">
    <property type="entry name" value="Iontro_rcpt_C"/>
</dbReference>
<feature type="domain" description="ABC transmembrane type-1" evidence="10">
    <location>
        <begin position="319"/>
        <end position="508"/>
    </location>
</feature>
<feature type="transmembrane region" description="Helical" evidence="9">
    <location>
        <begin position="314"/>
        <end position="339"/>
    </location>
</feature>
<dbReference type="InterPro" id="IPR000515">
    <property type="entry name" value="MetI-like"/>
</dbReference>
<name>A0ABX2D3B8_9CYAN</name>
<evidence type="ECO:0000256" key="1">
    <source>
        <dbReference type="ARBA" id="ARBA00004651"/>
    </source>
</evidence>
<evidence type="ECO:0000313" key="11">
    <source>
        <dbReference type="EMBL" id="NQE36663.1"/>
    </source>
</evidence>
<feature type="transmembrane region" description="Helical" evidence="9">
    <location>
        <begin position="351"/>
        <end position="377"/>
    </location>
</feature>
<evidence type="ECO:0000256" key="4">
    <source>
        <dbReference type="ARBA" id="ARBA00022475"/>
    </source>
</evidence>
<dbReference type="SUPFAM" id="SSF53850">
    <property type="entry name" value="Periplasmic binding protein-like II"/>
    <property type="match status" value="1"/>
</dbReference>
<sequence length="519" mass="56652">MRPGLYLPLQGWLDSDLWYVLVARGFFRTMFDMKRLKLKSMLAAAIAIAFCLIAIASYAQANKTLTLATSPDYPPYEFKDTAVSGNEIIGFDIDIAKYITKKLGYELKVVGMDFNGLIPALQAGRADFVMAGMTPTAERKKNVNFSDLYYEAQNTIVANKGSNLTKAEDLAGKKVGVQLGSIQQEAVKKMPGVQLAALNRIPDIIQEIKSNRIAAGVIEDTVATGYAAANPDLEFNTIPNTEESGSAIAFGKGSRLVPEFNRVLQQMKASGQIKELATKWFSRPIPQETAQANQPPVAPKFGLDFGKIVPSLPYILSGLGVTLTFTLLSAFLGFIWGIVLSLFKISSIKPLFWFATAYTSIFRGTPLILQLTLVYFATPQLTGYNISALQAGVITFFLNSGAYISETIRAGIQAVDKGQKEAAESLGVPYKLMMGDIILPQALKNILPALVNESIALLKDSALVSVIGVEDLLRRATIVGAEKYIYFEPLIFVGAIYYLMVLSLTWGANVLERRLQTSS</sequence>
<dbReference type="NCBIfam" id="TIGR01726">
    <property type="entry name" value="HEQRo_perm_3TM"/>
    <property type="match status" value="1"/>
</dbReference>
<keyword evidence="6" id="KW-0029">Amino-acid transport</keyword>
<evidence type="ECO:0000256" key="9">
    <source>
        <dbReference type="RuleBase" id="RU363032"/>
    </source>
</evidence>
<evidence type="ECO:0000256" key="5">
    <source>
        <dbReference type="ARBA" id="ARBA00022692"/>
    </source>
</evidence>
<dbReference type="SUPFAM" id="SSF161098">
    <property type="entry name" value="MetI-like"/>
    <property type="match status" value="1"/>
</dbReference>
<dbReference type="PROSITE" id="PS50928">
    <property type="entry name" value="ABC_TM1"/>
    <property type="match status" value="1"/>
</dbReference>
<keyword evidence="12" id="KW-1185">Reference proteome</keyword>
<evidence type="ECO:0000256" key="2">
    <source>
        <dbReference type="ARBA" id="ARBA00010072"/>
    </source>
</evidence>
<evidence type="ECO:0000256" key="8">
    <source>
        <dbReference type="ARBA" id="ARBA00023136"/>
    </source>
</evidence>
<keyword evidence="7 9" id="KW-1133">Transmembrane helix</keyword>
<dbReference type="PANTHER" id="PTHR30614:SF20">
    <property type="entry name" value="GLUTAMINE TRANSPORT SYSTEM PERMEASE PROTEIN GLNP"/>
    <property type="match status" value="1"/>
</dbReference>
<keyword evidence="5 9" id="KW-0812">Transmembrane</keyword>
<dbReference type="SMART" id="SM00079">
    <property type="entry name" value="PBPe"/>
    <property type="match status" value="1"/>
</dbReference>
<dbReference type="Pfam" id="PF00528">
    <property type="entry name" value="BPD_transp_1"/>
    <property type="match status" value="1"/>
</dbReference>